<sequence>MLMNKIIVLLSNPSWDSVIISFLTALFTAAYVVLTRRLVIGSKAAFFVAHIVPGAEDNFNSLFLEFTNPTGNLLRDLTLIFNPDCMLITKKTLGELFGKMTVLLPGERVRCYLVSAVDRTRIEEMFPDGQLVIKALWHDSARKKAQSQKLVLKIDQFIGLPISNGQDKIAEAISAATEALLITSAFSNESREAMTNQRRTIDMRDLPLKLVWFKTSEGWKKIMPMRLIYLNKQRILQPVTSVGDLGPAGFQHPILSKGRIYVFFDNCLHIERDLRTTNPRGIKAYICIDGTTYVCRVSGSTSIVNLSSDGLSTGRWVLDVEDEKTAQKDER</sequence>
<reference evidence="3 4" key="1">
    <citation type="submission" date="2015-12" db="EMBL/GenBank/DDBJ databases">
        <title>Draft genome sequence of Acidibacillus ferrooxidans ITV001, isolated from a chalcopyrite acid mine drainage site in Brazil.</title>
        <authorList>
            <person name="Dall'Agnol H."/>
            <person name="Nancucheo I."/>
            <person name="Johnson B."/>
            <person name="Oliveira R."/>
            <person name="Leite L."/>
            <person name="Pylro V."/>
            <person name="Nunes G.L."/>
            <person name="Tzotzos G."/>
            <person name="Fernandes G.R."/>
            <person name="Dutra J."/>
            <person name="Orellana S.C."/>
            <person name="Oliveira G."/>
        </authorList>
    </citation>
    <scope>NUCLEOTIDE SEQUENCE [LARGE SCALE GENOMIC DNA]</scope>
    <source>
        <strain evidence="3">ITV001</strain>
        <strain evidence="4">ITV01</strain>
    </source>
</reference>
<accession>A0A101XTZ6</accession>
<keyword evidence="4" id="KW-1185">Reference proteome</keyword>
<evidence type="ECO:0000313" key="2">
    <source>
        <dbReference type="EMBL" id="KUO97461.1"/>
    </source>
</evidence>
<organism evidence="3 4">
    <name type="scientific">Ferroacidibacillus organovorans</name>
    <dbReference type="NCBI Taxonomy" id="1765683"/>
    <lineage>
        <taxon>Bacteria</taxon>
        <taxon>Bacillati</taxon>
        <taxon>Bacillota</taxon>
        <taxon>Bacilli</taxon>
        <taxon>Bacillales</taxon>
        <taxon>Alicyclobacillaceae</taxon>
        <taxon>Ferroacidibacillus</taxon>
    </lineage>
</organism>
<proteinExistence type="predicted"/>
<keyword evidence="1" id="KW-0812">Transmembrane</keyword>
<comment type="caution">
    <text evidence="3">The sequence shown here is derived from an EMBL/GenBank/DDBJ whole genome shotgun (WGS) entry which is preliminary data.</text>
</comment>
<dbReference type="AlphaFoldDB" id="A0A101XTZ6"/>
<evidence type="ECO:0000313" key="4">
    <source>
        <dbReference type="Proteomes" id="UP000053557"/>
    </source>
</evidence>
<keyword evidence="1" id="KW-0472">Membrane</keyword>
<dbReference type="EMBL" id="LPVJ01000001">
    <property type="protein sequence ID" value="KUO97461.1"/>
    <property type="molecule type" value="Genomic_DNA"/>
</dbReference>
<dbReference type="RefSeq" id="WP_067711040.1">
    <property type="nucleotide sequence ID" value="NZ_LPVJ01000001.1"/>
</dbReference>
<gene>
    <name evidence="2" type="ORF">ATW55_06260</name>
    <name evidence="3" type="ORF">ATW55_06385</name>
</gene>
<dbReference type="Proteomes" id="UP000053557">
    <property type="component" value="Unassembled WGS sequence"/>
</dbReference>
<dbReference type="EMBL" id="LPVJ01000001">
    <property type="protein sequence ID" value="KUO97483.1"/>
    <property type="molecule type" value="Genomic_DNA"/>
</dbReference>
<name>A0A101XTZ6_9BACL</name>
<evidence type="ECO:0000256" key="1">
    <source>
        <dbReference type="SAM" id="Phobius"/>
    </source>
</evidence>
<feature type="transmembrane region" description="Helical" evidence="1">
    <location>
        <begin position="15"/>
        <end position="34"/>
    </location>
</feature>
<keyword evidence="1" id="KW-1133">Transmembrane helix</keyword>
<evidence type="ECO:0000313" key="3">
    <source>
        <dbReference type="EMBL" id="KUO97483.1"/>
    </source>
</evidence>
<protein>
    <submittedName>
        <fullName evidence="3">Uncharacterized protein</fullName>
    </submittedName>
</protein>